<dbReference type="OMA" id="WFCISTI"/>
<feature type="transmembrane region" description="Helical" evidence="5">
    <location>
        <begin position="247"/>
        <end position="266"/>
    </location>
</feature>
<feature type="transmembrane region" description="Helical" evidence="5">
    <location>
        <begin position="159"/>
        <end position="181"/>
    </location>
</feature>
<dbReference type="SUPFAM" id="SSF103473">
    <property type="entry name" value="MFS general substrate transporter"/>
    <property type="match status" value="2"/>
</dbReference>
<reference evidence="6" key="2">
    <citation type="submission" date="2021-01" db="UniProtKB">
        <authorList>
            <consortium name="EnsemblPlants"/>
        </authorList>
    </citation>
    <scope>IDENTIFICATION</scope>
</reference>
<dbReference type="GO" id="GO:0022857">
    <property type="term" value="F:transmembrane transporter activity"/>
    <property type="evidence" value="ECO:0007669"/>
    <property type="project" value="InterPro"/>
</dbReference>
<dbReference type="AlphaFoldDB" id="A0A7N2MFU3"/>
<evidence type="ECO:0000256" key="4">
    <source>
        <dbReference type="ARBA" id="ARBA00023136"/>
    </source>
</evidence>
<reference evidence="6 7" key="1">
    <citation type="journal article" date="2016" name="G3 (Bethesda)">
        <title>First Draft Assembly and Annotation of the Genome of a California Endemic Oak Quercus lobata Nee (Fagaceae).</title>
        <authorList>
            <person name="Sork V.L."/>
            <person name="Fitz-Gibbon S.T."/>
            <person name="Puiu D."/>
            <person name="Crepeau M."/>
            <person name="Gugger P.F."/>
            <person name="Sherman R."/>
            <person name="Stevens K."/>
            <person name="Langley C.H."/>
            <person name="Pellegrini M."/>
            <person name="Salzberg S.L."/>
        </authorList>
    </citation>
    <scope>NUCLEOTIDE SEQUENCE [LARGE SCALE GENOMIC DNA]</scope>
    <source>
        <strain evidence="6 7">cv. SW786</strain>
    </source>
</reference>
<accession>A0A7N2MFU3</accession>
<evidence type="ECO:0000313" key="7">
    <source>
        <dbReference type="Proteomes" id="UP000594261"/>
    </source>
</evidence>
<keyword evidence="7" id="KW-1185">Reference proteome</keyword>
<dbReference type="PANTHER" id="PTHR24064">
    <property type="entry name" value="SOLUTE CARRIER FAMILY 22 MEMBER"/>
    <property type="match status" value="1"/>
</dbReference>
<dbReference type="GO" id="GO:0016020">
    <property type="term" value="C:membrane"/>
    <property type="evidence" value="ECO:0007669"/>
    <property type="project" value="UniProtKB-SubCell"/>
</dbReference>
<feature type="transmembrane region" description="Helical" evidence="5">
    <location>
        <begin position="114"/>
        <end position="139"/>
    </location>
</feature>
<dbReference type="InterPro" id="IPR011701">
    <property type="entry name" value="MFS"/>
</dbReference>
<dbReference type="EnsemblPlants" id="QL09p011052:mrna">
    <property type="protein sequence ID" value="QL09p011052:mrna"/>
    <property type="gene ID" value="QL09p011052"/>
</dbReference>
<dbReference type="Proteomes" id="UP000594261">
    <property type="component" value="Chromosome 9"/>
</dbReference>
<evidence type="ECO:0000256" key="1">
    <source>
        <dbReference type="ARBA" id="ARBA00004141"/>
    </source>
</evidence>
<dbReference type="Pfam" id="PF07690">
    <property type="entry name" value="MFS_1"/>
    <property type="match status" value="1"/>
</dbReference>
<feature type="transmembrane region" description="Helical" evidence="5">
    <location>
        <begin position="202"/>
        <end position="227"/>
    </location>
</feature>
<keyword evidence="2 5" id="KW-0812">Transmembrane</keyword>
<evidence type="ECO:0000256" key="5">
    <source>
        <dbReference type="SAM" id="Phobius"/>
    </source>
</evidence>
<dbReference type="Gene3D" id="1.20.1250.20">
    <property type="entry name" value="MFS general substrate transporter like domains"/>
    <property type="match status" value="2"/>
</dbReference>
<organism evidence="6 7">
    <name type="scientific">Quercus lobata</name>
    <name type="common">Valley oak</name>
    <dbReference type="NCBI Taxonomy" id="97700"/>
    <lineage>
        <taxon>Eukaryota</taxon>
        <taxon>Viridiplantae</taxon>
        <taxon>Streptophyta</taxon>
        <taxon>Embryophyta</taxon>
        <taxon>Tracheophyta</taxon>
        <taxon>Spermatophyta</taxon>
        <taxon>Magnoliopsida</taxon>
        <taxon>eudicotyledons</taxon>
        <taxon>Gunneridae</taxon>
        <taxon>Pentapetalae</taxon>
        <taxon>rosids</taxon>
        <taxon>fabids</taxon>
        <taxon>Fagales</taxon>
        <taxon>Fagaceae</taxon>
        <taxon>Quercus</taxon>
    </lineage>
</organism>
<evidence type="ECO:0000256" key="3">
    <source>
        <dbReference type="ARBA" id="ARBA00022989"/>
    </source>
</evidence>
<keyword evidence="3 5" id="KW-1133">Transmembrane helix</keyword>
<evidence type="ECO:0000313" key="6">
    <source>
        <dbReference type="EnsemblPlants" id="QL09p011052:mrna"/>
    </source>
</evidence>
<feature type="transmembrane region" description="Helical" evidence="5">
    <location>
        <begin position="19"/>
        <end position="39"/>
    </location>
</feature>
<dbReference type="InParanoid" id="A0A7N2MFU3"/>
<comment type="subcellular location">
    <subcellularLocation>
        <location evidence="1">Membrane</location>
        <topology evidence="1">Multi-pass membrane protein</topology>
    </subcellularLocation>
</comment>
<keyword evidence="4 5" id="KW-0472">Membrane</keyword>
<proteinExistence type="predicted"/>
<protein>
    <submittedName>
        <fullName evidence="6">Uncharacterized protein</fullName>
    </submittedName>
</protein>
<dbReference type="InterPro" id="IPR036259">
    <property type="entry name" value="MFS_trans_sf"/>
</dbReference>
<evidence type="ECO:0000256" key="2">
    <source>
        <dbReference type="ARBA" id="ARBA00022692"/>
    </source>
</evidence>
<feature type="transmembrane region" description="Helical" evidence="5">
    <location>
        <begin position="51"/>
        <end position="69"/>
    </location>
</feature>
<name>A0A7N2MFU3_QUELO</name>
<sequence length="303" mass="33146">MALAVLEALNSAHKQRYRITAIVIAVAIVGLGSLAIPLVSGWLSDKLGCKMVYGLTLILMVICAIFRGMSKNNTQSIHNTARQQQGKQTSPQKMALAVLEALDNARTQWYHDTAIIIAGMGFFTDAYDLFCISTVTKLLGRLYYYNPDTNILGKLPASANNAVVGVALVGTLVGQLVFGYLGDKLGRKKANKRTRGAFIAAVFAMQGVGIVFAGLVSMTLSAIFLHFFKAPTFDENQVFSTQPEADYLWRIVLMLGALPALLTYYWRMKMPETGRYTALIEGNAKQAAADMGRVLDFELQVET</sequence>
<dbReference type="Gramene" id="QL09p011052:mrna">
    <property type="protein sequence ID" value="QL09p011052:mrna"/>
    <property type="gene ID" value="QL09p011052"/>
</dbReference>
<dbReference type="EMBL" id="LRBV02000009">
    <property type="status" value="NOT_ANNOTATED_CDS"/>
    <property type="molecule type" value="Genomic_DNA"/>
</dbReference>